<evidence type="ECO:0000313" key="1">
    <source>
        <dbReference type="EMBL" id="PQO41169.1"/>
    </source>
</evidence>
<name>A0A2S8G9S1_9BACT</name>
<dbReference type="InterPro" id="IPR017101">
    <property type="entry name" value="P-loop_ATP/GTP-bd_All4644_prd"/>
</dbReference>
<keyword evidence="1" id="KW-0418">Kinase</keyword>
<dbReference type="OrthoDB" id="8564590at2"/>
<accession>A0A2S8G9S1</accession>
<sequence>MEAILFIGLPASGKSSFYKERFFNTHLRISLDLLKTRNRERQILNACLATDQRVVIDNTSPTRQQRGTLIEAIRAARVRYQIVGYYFQSQVNDCLRRNLERAERVPDVAIYSAAKQLELPTWEEGFDQLFYVRMHEGKFVVEEWRDEI</sequence>
<evidence type="ECO:0000313" key="2">
    <source>
        <dbReference type="Proteomes" id="UP000239388"/>
    </source>
</evidence>
<proteinExistence type="predicted"/>
<dbReference type="AlphaFoldDB" id="A0A2S8G9S1"/>
<organism evidence="1 2">
    <name type="scientific">Blastopirellula marina</name>
    <dbReference type="NCBI Taxonomy" id="124"/>
    <lineage>
        <taxon>Bacteria</taxon>
        <taxon>Pseudomonadati</taxon>
        <taxon>Planctomycetota</taxon>
        <taxon>Planctomycetia</taxon>
        <taxon>Pirellulales</taxon>
        <taxon>Pirellulaceae</taxon>
        <taxon>Blastopirellula</taxon>
    </lineage>
</organism>
<gene>
    <name evidence="1" type="ORF">C5Y98_04235</name>
</gene>
<reference evidence="1 2" key="1">
    <citation type="submission" date="2018-02" db="EMBL/GenBank/DDBJ databases">
        <title>Comparative genomes isolates from brazilian mangrove.</title>
        <authorList>
            <person name="Araujo J.E."/>
            <person name="Taketani R.G."/>
            <person name="Silva M.C.P."/>
            <person name="Loureco M.V."/>
            <person name="Andreote F.D."/>
        </authorList>
    </citation>
    <scope>NUCLEOTIDE SEQUENCE [LARGE SCALE GENOMIC DNA]</scope>
    <source>
        <strain evidence="1 2">NAP PRIS-MGV</strain>
    </source>
</reference>
<dbReference type="EMBL" id="PUIB01000006">
    <property type="protein sequence ID" value="PQO41169.1"/>
    <property type="molecule type" value="Genomic_DNA"/>
</dbReference>
<dbReference type="GO" id="GO:0006281">
    <property type="term" value="P:DNA repair"/>
    <property type="evidence" value="ECO:0007669"/>
    <property type="project" value="TreeGrafter"/>
</dbReference>
<protein>
    <submittedName>
        <fullName evidence="1">Kinase</fullName>
    </submittedName>
</protein>
<dbReference type="InterPro" id="IPR027417">
    <property type="entry name" value="P-loop_NTPase"/>
</dbReference>
<dbReference type="SUPFAM" id="SSF52540">
    <property type="entry name" value="P-loop containing nucleoside triphosphate hydrolases"/>
    <property type="match status" value="1"/>
</dbReference>
<keyword evidence="1" id="KW-0808">Transferase</keyword>
<comment type="caution">
    <text evidence="1">The sequence shown here is derived from an EMBL/GenBank/DDBJ whole genome shotgun (WGS) entry which is preliminary data.</text>
</comment>
<dbReference type="Gene3D" id="3.40.50.300">
    <property type="entry name" value="P-loop containing nucleotide triphosphate hydrolases"/>
    <property type="match status" value="1"/>
</dbReference>
<dbReference type="RefSeq" id="WP_105351894.1">
    <property type="nucleotide sequence ID" value="NZ_PUIB01000006.1"/>
</dbReference>
<dbReference type="GO" id="GO:0046403">
    <property type="term" value="F:polynucleotide 3'-phosphatase activity"/>
    <property type="evidence" value="ECO:0007669"/>
    <property type="project" value="TreeGrafter"/>
</dbReference>
<dbReference type="PANTHER" id="PTHR12083:SF9">
    <property type="entry name" value="BIFUNCTIONAL POLYNUCLEOTIDE PHOSPHATASE_KINASE"/>
    <property type="match status" value="1"/>
</dbReference>
<dbReference type="PIRSF" id="PIRSF037081">
    <property type="entry name" value="P-loop_All4644_prd"/>
    <property type="match status" value="1"/>
</dbReference>
<dbReference type="Proteomes" id="UP000239388">
    <property type="component" value="Unassembled WGS sequence"/>
</dbReference>
<dbReference type="GO" id="GO:0046404">
    <property type="term" value="F:ATP-dependent polydeoxyribonucleotide 5'-hydroxyl-kinase activity"/>
    <property type="evidence" value="ECO:0007669"/>
    <property type="project" value="TreeGrafter"/>
</dbReference>
<dbReference type="PANTHER" id="PTHR12083">
    <property type="entry name" value="BIFUNCTIONAL POLYNUCLEOTIDE PHOSPHATASE/KINASE"/>
    <property type="match status" value="1"/>
</dbReference>
<dbReference type="GO" id="GO:0003690">
    <property type="term" value="F:double-stranded DNA binding"/>
    <property type="evidence" value="ECO:0007669"/>
    <property type="project" value="TreeGrafter"/>
</dbReference>